<evidence type="ECO:0000256" key="4">
    <source>
        <dbReference type="ARBA" id="ARBA00023180"/>
    </source>
</evidence>
<feature type="disulfide bond" evidence="5">
    <location>
        <begin position="185"/>
        <end position="195"/>
    </location>
</feature>
<evidence type="ECO:0000313" key="8">
    <source>
        <dbReference type="RefSeq" id="XP_013420196.1"/>
    </source>
</evidence>
<proteinExistence type="predicted"/>
<keyword evidence="1" id="KW-0732">Signal</keyword>
<dbReference type="PANTHER" id="PTHR48071">
    <property type="entry name" value="SRCR DOMAIN-CONTAINING PROTEIN"/>
    <property type="match status" value="1"/>
</dbReference>
<keyword evidence="2" id="KW-0677">Repeat</keyword>
<protein>
    <submittedName>
        <fullName evidence="8">Deleted in malignant brain tumors 1 protein-like</fullName>
    </submittedName>
</protein>
<gene>
    <name evidence="8" type="primary">LOC106180681</name>
</gene>
<dbReference type="Gene3D" id="3.10.250.10">
    <property type="entry name" value="SRCR-like domain"/>
    <property type="match status" value="3"/>
</dbReference>
<feature type="domain" description="SRCR" evidence="6">
    <location>
        <begin position="5"/>
        <end position="106"/>
    </location>
</feature>
<dbReference type="GO" id="GO:0016020">
    <property type="term" value="C:membrane"/>
    <property type="evidence" value="ECO:0007669"/>
    <property type="project" value="InterPro"/>
</dbReference>
<feature type="domain" description="SRCR" evidence="6">
    <location>
        <begin position="115"/>
        <end position="216"/>
    </location>
</feature>
<evidence type="ECO:0000256" key="5">
    <source>
        <dbReference type="PROSITE-ProRule" id="PRU00196"/>
    </source>
</evidence>
<dbReference type="AlphaFoldDB" id="A0A1S3KD64"/>
<dbReference type="KEGG" id="lak:106180681"/>
<dbReference type="STRING" id="7574.A0A1S3KD64"/>
<dbReference type="SUPFAM" id="SSF56487">
    <property type="entry name" value="SRCR-like"/>
    <property type="match status" value="3"/>
</dbReference>
<sequence length="327" mass="34847">MSVEVRLVGGARAGEGRVEVLHNGEWGTVCDDDWDDKDARVVCIMLDYNPSGSVSFYGAQFGKGTGNILMDNVACTGGEISIKDCSHNGWKTHDCAHSEDAGVRCRTTTTTAVKVRLVDGSCVSEGRVEVFHNGEWGTVCDDGWDDNDARVVCRMLGYKNNYSVSLSVSHFGGGTGTILMDNVACSGNEASIKDCGHNGWRSHNCGHYEDAGVRCSTAGPAGVEVRLVDGARALEGRVEVFHNGEWGTVCDDSWDDNDARVVCRIFGYNDSVATAVGSATFGKGSGSILMDEVACTGGERSLKDCPHEGWGSHDCTHSEDAGVRCLP</sequence>
<organism evidence="7 8">
    <name type="scientific">Lingula anatina</name>
    <name type="common">Brachiopod</name>
    <name type="synonym">Lingula unguis</name>
    <dbReference type="NCBI Taxonomy" id="7574"/>
    <lineage>
        <taxon>Eukaryota</taxon>
        <taxon>Metazoa</taxon>
        <taxon>Spiralia</taxon>
        <taxon>Lophotrochozoa</taxon>
        <taxon>Brachiopoda</taxon>
        <taxon>Linguliformea</taxon>
        <taxon>Lingulata</taxon>
        <taxon>Lingulida</taxon>
        <taxon>Linguloidea</taxon>
        <taxon>Lingulidae</taxon>
        <taxon>Lingula</taxon>
    </lineage>
</organism>
<dbReference type="Pfam" id="PF00530">
    <property type="entry name" value="SRCR"/>
    <property type="match status" value="3"/>
</dbReference>
<dbReference type="PROSITE" id="PS50287">
    <property type="entry name" value="SRCR_2"/>
    <property type="match status" value="3"/>
</dbReference>
<dbReference type="InterPro" id="IPR036772">
    <property type="entry name" value="SRCR-like_dom_sf"/>
</dbReference>
<comment type="caution">
    <text evidence="5">Lacks conserved residue(s) required for the propagation of feature annotation.</text>
</comment>
<dbReference type="OrthoDB" id="6156774at2759"/>
<evidence type="ECO:0000256" key="1">
    <source>
        <dbReference type="ARBA" id="ARBA00022729"/>
    </source>
</evidence>
<dbReference type="PANTHER" id="PTHR48071:SF18">
    <property type="entry name" value="DELETED IN MALIGNANT BRAIN TUMORS 1 PROTEIN-RELATED"/>
    <property type="match status" value="1"/>
</dbReference>
<dbReference type="PROSITE" id="PS00420">
    <property type="entry name" value="SRCR_1"/>
    <property type="match status" value="2"/>
</dbReference>
<dbReference type="SMART" id="SM00202">
    <property type="entry name" value="SR"/>
    <property type="match status" value="3"/>
</dbReference>
<accession>A0A1S3KD64</accession>
<evidence type="ECO:0000256" key="3">
    <source>
        <dbReference type="ARBA" id="ARBA00023157"/>
    </source>
</evidence>
<dbReference type="InParanoid" id="A0A1S3KD64"/>
<keyword evidence="3 5" id="KW-1015">Disulfide bond</keyword>
<dbReference type="FunFam" id="3.10.250.10:FF:000011">
    <property type="entry name" value="Scavenger receptor class A member 5"/>
    <property type="match status" value="2"/>
</dbReference>
<dbReference type="GeneID" id="106180681"/>
<keyword evidence="4" id="KW-0325">Glycoprotein</keyword>
<name>A0A1S3KD64_LINAN</name>
<reference evidence="8" key="1">
    <citation type="submission" date="2025-08" db="UniProtKB">
        <authorList>
            <consortium name="RefSeq"/>
        </authorList>
    </citation>
    <scope>IDENTIFICATION</scope>
    <source>
        <tissue evidence="8">Gonads</tissue>
    </source>
</reference>
<dbReference type="PRINTS" id="PR00258">
    <property type="entry name" value="SPERACTRCPTR"/>
</dbReference>
<evidence type="ECO:0000259" key="6">
    <source>
        <dbReference type="PROSITE" id="PS50287"/>
    </source>
</evidence>
<feature type="disulfide bond" evidence="5">
    <location>
        <begin position="75"/>
        <end position="85"/>
    </location>
</feature>
<dbReference type="RefSeq" id="XP_013420196.1">
    <property type="nucleotide sequence ID" value="XM_013564742.1"/>
</dbReference>
<evidence type="ECO:0000313" key="7">
    <source>
        <dbReference type="Proteomes" id="UP000085678"/>
    </source>
</evidence>
<dbReference type="Proteomes" id="UP000085678">
    <property type="component" value="Unplaced"/>
</dbReference>
<evidence type="ECO:0000256" key="2">
    <source>
        <dbReference type="ARBA" id="ARBA00022737"/>
    </source>
</evidence>
<feature type="disulfide bond" evidence="5">
    <location>
        <begin position="295"/>
        <end position="305"/>
    </location>
</feature>
<dbReference type="FunFam" id="3.10.250.10:FF:000006">
    <property type="entry name" value="neurotrypsin isoform X2"/>
    <property type="match status" value="1"/>
</dbReference>
<keyword evidence="7" id="KW-1185">Reference proteome</keyword>
<dbReference type="InterPro" id="IPR001190">
    <property type="entry name" value="SRCR"/>
</dbReference>
<feature type="domain" description="SRCR" evidence="6">
    <location>
        <begin position="225"/>
        <end position="326"/>
    </location>
</feature>